<proteinExistence type="predicted"/>
<organism evidence="2 3">
    <name type="scientific">Luteipulveratus flavus</name>
    <dbReference type="NCBI Taxonomy" id="3031728"/>
    <lineage>
        <taxon>Bacteria</taxon>
        <taxon>Bacillati</taxon>
        <taxon>Actinomycetota</taxon>
        <taxon>Actinomycetes</taxon>
        <taxon>Micrococcales</taxon>
        <taxon>Dermacoccaceae</taxon>
        <taxon>Luteipulveratus</taxon>
    </lineage>
</organism>
<dbReference type="Gene3D" id="3.40.630.30">
    <property type="match status" value="1"/>
</dbReference>
<gene>
    <name evidence="2" type="ORF">P4R38_02450</name>
</gene>
<dbReference type="InterPro" id="IPR000182">
    <property type="entry name" value="GNAT_dom"/>
</dbReference>
<sequence>MTTHRSERADDHDAVRGVVADAFGDQKVPALVDAMRLSPAWLDLSFVAEDDGGIVGHVAFTRALLDTRRALVDVLVLSPVSVAPAAQGRGIGSGLIRWALEELRASAWPMVFLEGAPGYYARFGFESGEERGHRRPSLRVPAPAFQVLPLPAAQEWMIGTLVYPQVFWDLDCVGLRDPDLEQVEHALGVG</sequence>
<feature type="domain" description="N-acetyltransferase" evidence="1">
    <location>
        <begin position="2"/>
        <end position="143"/>
    </location>
</feature>
<name>A0ABT6C388_9MICO</name>
<dbReference type="InterPro" id="IPR016181">
    <property type="entry name" value="Acyl_CoA_acyltransferase"/>
</dbReference>
<dbReference type="Proteomes" id="UP001528912">
    <property type="component" value="Unassembled WGS sequence"/>
</dbReference>
<reference evidence="2 3" key="1">
    <citation type="submission" date="2023-03" db="EMBL/GenBank/DDBJ databases">
        <title>YIM 133296 draft genome.</title>
        <authorList>
            <person name="Xiong L."/>
        </authorList>
    </citation>
    <scope>NUCLEOTIDE SEQUENCE [LARGE SCALE GENOMIC DNA]</scope>
    <source>
        <strain evidence="2 3">YIM 133296</strain>
    </source>
</reference>
<dbReference type="RefSeq" id="WP_277190895.1">
    <property type="nucleotide sequence ID" value="NZ_JAROAV010000008.1"/>
</dbReference>
<dbReference type="PROSITE" id="PS51186">
    <property type="entry name" value="GNAT"/>
    <property type="match status" value="1"/>
</dbReference>
<dbReference type="PANTHER" id="PTHR43617">
    <property type="entry name" value="L-AMINO ACID N-ACETYLTRANSFERASE"/>
    <property type="match status" value="1"/>
</dbReference>
<dbReference type="EMBL" id="JAROAV010000008">
    <property type="protein sequence ID" value="MDF8263106.1"/>
    <property type="molecule type" value="Genomic_DNA"/>
</dbReference>
<protein>
    <submittedName>
        <fullName evidence="2">N-acetyltransferase</fullName>
    </submittedName>
</protein>
<keyword evidence="3" id="KW-1185">Reference proteome</keyword>
<evidence type="ECO:0000313" key="3">
    <source>
        <dbReference type="Proteomes" id="UP001528912"/>
    </source>
</evidence>
<accession>A0ABT6C388</accession>
<dbReference type="CDD" id="cd04301">
    <property type="entry name" value="NAT_SF"/>
    <property type="match status" value="1"/>
</dbReference>
<comment type="caution">
    <text evidence="2">The sequence shown here is derived from an EMBL/GenBank/DDBJ whole genome shotgun (WGS) entry which is preliminary data.</text>
</comment>
<evidence type="ECO:0000259" key="1">
    <source>
        <dbReference type="PROSITE" id="PS51186"/>
    </source>
</evidence>
<dbReference type="Pfam" id="PF13527">
    <property type="entry name" value="Acetyltransf_9"/>
    <property type="match status" value="1"/>
</dbReference>
<dbReference type="InterPro" id="IPR050276">
    <property type="entry name" value="MshD_Acetyltransferase"/>
</dbReference>
<dbReference type="SUPFAM" id="SSF55729">
    <property type="entry name" value="Acyl-CoA N-acyltransferases (Nat)"/>
    <property type="match status" value="1"/>
</dbReference>
<evidence type="ECO:0000313" key="2">
    <source>
        <dbReference type="EMBL" id="MDF8263106.1"/>
    </source>
</evidence>
<dbReference type="PANTHER" id="PTHR43617:SF2">
    <property type="entry name" value="UPF0039 PROTEIN SLL0451"/>
    <property type="match status" value="1"/>
</dbReference>